<dbReference type="Proteomes" id="UP001162501">
    <property type="component" value="Chromosome 12"/>
</dbReference>
<sequence length="88" mass="9863">MGEGRNFNLTRPHDHQDEDQRSSVPHEGVRHAPMLFASYSVSSQGAEIATPLELLRDTALTALCQYLFRFCPGPPGELKEQQITLKLL</sequence>
<evidence type="ECO:0000313" key="2">
    <source>
        <dbReference type="Proteomes" id="UP001162501"/>
    </source>
</evidence>
<dbReference type="EMBL" id="OX596096">
    <property type="protein sequence ID" value="CAM9566888.1"/>
    <property type="molecule type" value="Genomic_DNA"/>
</dbReference>
<reference evidence="1" key="2">
    <citation type="submission" date="2025-03" db="EMBL/GenBank/DDBJ databases">
        <authorList>
            <consortium name="ELIXIR-Norway"/>
            <consortium name="Elixir Norway"/>
        </authorList>
    </citation>
    <scope>NUCLEOTIDE SEQUENCE</scope>
</reference>
<proteinExistence type="predicted"/>
<organism evidence="1 2">
    <name type="scientific">Rangifer tarandus platyrhynchus</name>
    <name type="common">Svalbard reindeer</name>
    <dbReference type="NCBI Taxonomy" id="3082113"/>
    <lineage>
        <taxon>Eukaryota</taxon>
        <taxon>Metazoa</taxon>
        <taxon>Chordata</taxon>
        <taxon>Craniata</taxon>
        <taxon>Vertebrata</taxon>
        <taxon>Euteleostomi</taxon>
        <taxon>Mammalia</taxon>
        <taxon>Eutheria</taxon>
        <taxon>Laurasiatheria</taxon>
        <taxon>Artiodactyla</taxon>
        <taxon>Ruminantia</taxon>
        <taxon>Pecora</taxon>
        <taxon>Cervidae</taxon>
        <taxon>Odocoileinae</taxon>
        <taxon>Rangifer</taxon>
    </lineage>
</organism>
<name>A0AC59YCV7_RANTA</name>
<accession>A0AC59YCV7</accession>
<evidence type="ECO:0000313" key="1">
    <source>
        <dbReference type="EMBL" id="CAM9566888.1"/>
    </source>
</evidence>
<reference evidence="1" key="1">
    <citation type="submission" date="2023-05" db="EMBL/GenBank/DDBJ databases">
        <authorList>
            <consortium name="ELIXIR-Norway"/>
        </authorList>
    </citation>
    <scope>NUCLEOTIDE SEQUENCE</scope>
</reference>
<gene>
    <name evidence="1" type="ORF">MRATA1EN22A_LOCUS4345</name>
</gene>
<protein>
    <submittedName>
        <fullName evidence="1">Uncharacterized protein</fullName>
    </submittedName>
</protein>